<keyword evidence="4" id="KW-0964">Secreted</keyword>
<evidence type="ECO:0000256" key="2">
    <source>
        <dbReference type="ARBA" id="ARBA00004613"/>
    </source>
</evidence>
<dbReference type="GO" id="GO:0043657">
    <property type="term" value="C:host cell"/>
    <property type="evidence" value="ECO:0007669"/>
    <property type="project" value="UniProtKB-SubCell"/>
</dbReference>
<feature type="chain" id="PRO_5003012786" evidence="7">
    <location>
        <begin position="20"/>
        <end position="485"/>
    </location>
</feature>
<keyword evidence="5 7" id="KW-0732">Signal</keyword>
<evidence type="ECO:0000256" key="5">
    <source>
        <dbReference type="ARBA" id="ARBA00022729"/>
    </source>
</evidence>
<dbReference type="AlphaFoldDB" id="D0NRH4"/>
<comment type="subcellular location">
    <subcellularLocation>
        <location evidence="1">Host cell</location>
    </subcellularLocation>
    <subcellularLocation>
        <location evidence="2">Secreted</location>
    </subcellularLocation>
</comment>
<dbReference type="eggNOG" id="ENOG502RFUX">
    <property type="taxonomic scope" value="Eukaryota"/>
</dbReference>
<gene>
    <name evidence="9" type="ORF">PITG_15032</name>
</gene>
<name>D0NRH4_PHYIT</name>
<keyword evidence="10" id="KW-1185">Reference proteome</keyword>
<dbReference type="Proteomes" id="UP000006643">
    <property type="component" value="Unassembled WGS sequence"/>
</dbReference>
<sequence length="485" mass="55601">MRCHWVLYVLLVAITFADHADWSPKTTEIPERPITPMDSVPRLLRLYESTRAHDEERGVSAPAAETVVNSLKSASTQLDEWLAKGKPTDDVFKLLTLDVAADDLLANSKLTEWITYMKLFNQANPKKQTSLIRTLTTHYGDEALAKMVVAAKQVPDTATFAKRLQTEQLQLWLNQGKSPDDVFTLLKLDKAGQKVFTHPEMVSWAKYVGDFNKVNPDKPVTLFSTLATRLNDETLLQMLIAAKNVPSTEKIAVQVQAVQTKLWLNTQKEPGDVFKLLRLDKEGHDIIQNPLFRAWVQYTDDFRKIYYGTELTTIATLTAKYGDETLTKMILQALSSPSTANIAKRLETEQLRNWYIHKYSPQHVFTTLNLYSEGVNAFDRPLFHVWSKYATYFGAAEPKYKPSFLTNLLDVYGEKNLVKVIRAGSKNPNTKKMAKELEDDLVKVWLKDERIPMDIYALLRLERVEDSKDPYRQLYFKYFKAYALS</sequence>
<evidence type="ECO:0000313" key="9">
    <source>
        <dbReference type="EMBL" id="EEY63324.1"/>
    </source>
</evidence>
<dbReference type="EMBL" id="DS028155">
    <property type="protein sequence ID" value="EEY63324.1"/>
    <property type="molecule type" value="Genomic_DNA"/>
</dbReference>
<reference evidence="10" key="1">
    <citation type="journal article" date="2009" name="Nature">
        <title>Genome sequence and analysis of the Irish potato famine pathogen Phytophthora infestans.</title>
        <authorList>
            <consortium name="The Broad Institute Genome Sequencing Platform"/>
            <person name="Haas B.J."/>
            <person name="Kamoun S."/>
            <person name="Zody M.C."/>
            <person name="Jiang R.H."/>
            <person name="Handsaker R.E."/>
            <person name="Cano L.M."/>
            <person name="Grabherr M."/>
            <person name="Kodira C.D."/>
            <person name="Raffaele S."/>
            <person name="Torto-Alalibo T."/>
            <person name="Bozkurt T.O."/>
            <person name="Ah-Fong A.M."/>
            <person name="Alvarado L."/>
            <person name="Anderson V.L."/>
            <person name="Armstrong M.R."/>
            <person name="Avrova A."/>
            <person name="Baxter L."/>
            <person name="Beynon J."/>
            <person name="Boevink P.C."/>
            <person name="Bollmann S.R."/>
            <person name="Bos J.I."/>
            <person name="Bulone V."/>
            <person name="Cai G."/>
            <person name="Cakir C."/>
            <person name="Carrington J.C."/>
            <person name="Chawner M."/>
            <person name="Conti L."/>
            <person name="Costanzo S."/>
            <person name="Ewan R."/>
            <person name="Fahlgren N."/>
            <person name="Fischbach M.A."/>
            <person name="Fugelstad J."/>
            <person name="Gilroy E.M."/>
            <person name="Gnerre S."/>
            <person name="Green P.J."/>
            <person name="Grenville-Briggs L.J."/>
            <person name="Griffith J."/>
            <person name="Grunwald N.J."/>
            <person name="Horn K."/>
            <person name="Horner N.R."/>
            <person name="Hu C.H."/>
            <person name="Huitema E."/>
            <person name="Jeong D.H."/>
            <person name="Jones A.M."/>
            <person name="Jones J.D."/>
            <person name="Jones R.W."/>
            <person name="Karlsson E.K."/>
            <person name="Kunjeti S.G."/>
            <person name="Lamour K."/>
            <person name="Liu Z."/>
            <person name="Ma L."/>
            <person name="Maclean D."/>
            <person name="Chibucos M.C."/>
            <person name="McDonald H."/>
            <person name="McWalters J."/>
            <person name="Meijer H.J."/>
            <person name="Morgan W."/>
            <person name="Morris P.F."/>
            <person name="Munro C.A."/>
            <person name="O'Neill K."/>
            <person name="Ospina-Giraldo M."/>
            <person name="Pinzon A."/>
            <person name="Pritchard L."/>
            <person name="Ramsahoye B."/>
            <person name="Ren Q."/>
            <person name="Restrepo S."/>
            <person name="Roy S."/>
            <person name="Sadanandom A."/>
            <person name="Savidor A."/>
            <person name="Schornack S."/>
            <person name="Schwartz D.C."/>
            <person name="Schumann U.D."/>
            <person name="Schwessinger B."/>
            <person name="Seyer L."/>
            <person name="Sharpe T."/>
            <person name="Silvar C."/>
            <person name="Song J."/>
            <person name="Studholme D.J."/>
            <person name="Sykes S."/>
            <person name="Thines M."/>
            <person name="van de Vondervoort P.J."/>
            <person name="Phuntumart V."/>
            <person name="Wawra S."/>
            <person name="Weide R."/>
            <person name="Win J."/>
            <person name="Young C."/>
            <person name="Zhou S."/>
            <person name="Fry W."/>
            <person name="Meyers B.C."/>
            <person name="van West P."/>
            <person name="Ristaino J."/>
            <person name="Govers F."/>
            <person name="Birch P.R."/>
            <person name="Whisson S.C."/>
            <person name="Judelson H.S."/>
            <person name="Nusbaum C."/>
        </authorList>
    </citation>
    <scope>NUCLEOTIDE SEQUENCE [LARGE SCALE GENOMIC DNA]</scope>
    <source>
        <strain evidence="10">T30-4</strain>
    </source>
</reference>
<dbReference type="SMR" id="D0NRH4"/>
<keyword evidence="6" id="KW-0843">Virulence</keyword>
<evidence type="ECO:0000259" key="8">
    <source>
        <dbReference type="Pfam" id="PF22748"/>
    </source>
</evidence>
<dbReference type="KEGG" id="pif:PITG_15032"/>
<evidence type="ECO:0000256" key="6">
    <source>
        <dbReference type="ARBA" id="ARBA00023026"/>
    </source>
</evidence>
<evidence type="ECO:0000256" key="1">
    <source>
        <dbReference type="ARBA" id="ARBA00004340"/>
    </source>
</evidence>
<dbReference type="OrthoDB" id="112923at2759"/>
<proteinExistence type="inferred from homology"/>
<dbReference type="InterPro" id="IPR054463">
    <property type="entry name" value="PexRD54_WY"/>
</dbReference>
<feature type="domain" description="RxLR effector PexRD54 WY" evidence="8">
    <location>
        <begin position="167"/>
        <end position="208"/>
    </location>
</feature>
<dbReference type="VEuPathDB" id="FungiDB:PITG_15032"/>
<evidence type="ECO:0000256" key="7">
    <source>
        <dbReference type="SAM" id="SignalP"/>
    </source>
</evidence>
<dbReference type="OMA" id="EQLRNWY"/>
<feature type="domain" description="RxLR effector PexRD54 WY" evidence="8">
    <location>
        <begin position="258"/>
        <end position="298"/>
    </location>
</feature>
<dbReference type="HOGENOM" id="CLU_021192_3_0_1"/>
<dbReference type="GO" id="GO:0005576">
    <property type="term" value="C:extracellular region"/>
    <property type="evidence" value="ECO:0007669"/>
    <property type="project" value="UniProtKB-SubCell"/>
</dbReference>
<evidence type="ECO:0000256" key="4">
    <source>
        <dbReference type="ARBA" id="ARBA00022525"/>
    </source>
</evidence>
<evidence type="ECO:0000313" key="10">
    <source>
        <dbReference type="Proteomes" id="UP000006643"/>
    </source>
</evidence>
<comment type="similarity">
    <text evidence="3">Belongs to the RxLR effector family.</text>
</comment>
<dbReference type="RefSeq" id="XP_002898209.1">
    <property type="nucleotide sequence ID" value="XM_002898163.1"/>
</dbReference>
<organism evidence="9 10">
    <name type="scientific">Phytophthora infestans (strain T30-4)</name>
    <name type="common">Potato late blight agent</name>
    <dbReference type="NCBI Taxonomy" id="403677"/>
    <lineage>
        <taxon>Eukaryota</taxon>
        <taxon>Sar</taxon>
        <taxon>Stramenopiles</taxon>
        <taxon>Oomycota</taxon>
        <taxon>Peronosporomycetes</taxon>
        <taxon>Peronosporales</taxon>
        <taxon>Peronosporaceae</taxon>
        <taxon>Phytophthora</taxon>
    </lineage>
</organism>
<dbReference type="GeneID" id="9475847"/>
<protein>
    <submittedName>
        <fullName evidence="9">Secreted RxLR effector peptide protein, putative</fullName>
    </submittedName>
</protein>
<dbReference type="Pfam" id="PF22748">
    <property type="entry name" value="PexRD54_WY"/>
    <property type="match status" value="2"/>
</dbReference>
<feature type="signal peptide" evidence="7">
    <location>
        <begin position="1"/>
        <end position="19"/>
    </location>
</feature>
<accession>D0NRH4</accession>
<dbReference type="InParanoid" id="D0NRH4"/>
<evidence type="ECO:0000256" key="3">
    <source>
        <dbReference type="ARBA" id="ARBA00010400"/>
    </source>
</evidence>